<dbReference type="RefSeq" id="WP_139800200.1">
    <property type="nucleotide sequence ID" value="NZ_JACKTG010000010.1"/>
</dbReference>
<dbReference type="Proteomes" id="UP001207588">
    <property type="component" value="Unassembled WGS sequence"/>
</dbReference>
<protein>
    <recommendedName>
        <fullName evidence="3">ESX-1 secretion-associated protein</fullName>
    </recommendedName>
</protein>
<sequence length="121" mass="12725">MSTSDSPGLAGRSGTIQANPDVLRGVAASLHGVAEDIESLLPEIKDLHDTTAREAADHTVSGGPAPYFSPLLDALHTANGKVLKNIEQARDNVRRDAEALQGLADSFESNEQTHASKIANL</sequence>
<reference evidence="1" key="1">
    <citation type="submission" date="2020-07" db="EMBL/GenBank/DDBJ databases">
        <authorList>
            <person name="Pettersson B.M.F."/>
            <person name="Behra P.R.K."/>
            <person name="Ramesh M."/>
            <person name="Das S."/>
            <person name="Dasgupta S."/>
            <person name="Kirsebom L.A."/>
        </authorList>
    </citation>
    <scope>NUCLEOTIDE SEQUENCE</scope>
    <source>
        <strain evidence="1">DSM 45439</strain>
    </source>
</reference>
<gene>
    <name evidence="1" type="ORF">H7I91_02150</name>
</gene>
<evidence type="ECO:0000313" key="2">
    <source>
        <dbReference type="Proteomes" id="UP001207588"/>
    </source>
</evidence>
<evidence type="ECO:0000313" key="1">
    <source>
        <dbReference type="EMBL" id="MCV6988115.1"/>
    </source>
</evidence>
<accession>A0AAW5RZN3</accession>
<comment type="caution">
    <text evidence="1">The sequence shown here is derived from an EMBL/GenBank/DDBJ whole genome shotgun (WGS) entry which is preliminary data.</text>
</comment>
<dbReference type="EMBL" id="JACKTG010000010">
    <property type="protein sequence ID" value="MCV6988115.1"/>
    <property type="molecule type" value="Genomic_DNA"/>
</dbReference>
<proteinExistence type="predicted"/>
<dbReference type="AlphaFoldDB" id="A0AAW5RZN3"/>
<reference evidence="1" key="2">
    <citation type="journal article" date="2022" name="BMC Genomics">
        <title>Comparative genome analysis of mycobacteria focusing on tRNA and non-coding RNA.</title>
        <authorList>
            <person name="Behra P.R.K."/>
            <person name="Pettersson B.M.F."/>
            <person name="Ramesh M."/>
            <person name="Das S."/>
            <person name="Dasgupta S."/>
            <person name="Kirsebom L.A."/>
        </authorList>
    </citation>
    <scope>NUCLEOTIDE SEQUENCE</scope>
    <source>
        <strain evidence="1">DSM 45439</strain>
    </source>
</reference>
<name>A0AAW5RZN3_MYCBC</name>
<evidence type="ECO:0008006" key="3">
    <source>
        <dbReference type="Google" id="ProtNLM"/>
    </source>
</evidence>
<organism evidence="1 2">
    <name type="scientific">Mycobacterium bouchedurhonense</name>
    <dbReference type="NCBI Taxonomy" id="701041"/>
    <lineage>
        <taxon>Bacteria</taxon>
        <taxon>Bacillati</taxon>
        <taxon>Actinomycetota</taxon>
        <taxon>Actinomycetes</taxon>
        <taxon>Mycobacteriales</taxon>
        <taxon>Mycobacteriaceae</taxon>
        <taxon>Mycobacterium</taxon>
        <taxon>Mycobacterium avium complex (MAC)</taxon>
    </lineage>
</organism>